<dbReference type="InterPro" id="IPR000727">
    <property type="entry name" value="T_SNARE_dom"/>
</dbReference>
<protein>
    <recommendedName>
        <fullName evidence="10">t-SNARE coiled-coil homology domain-containing protein</fullName>
    </recommendedName>
</protein>
<evidence type="ECO:0000256" key="9">
    <source>
        <dbReference type="ARBA" id="ARBA00023136"/>
    </source>
</evidence>
<keyword evidence="9" id="KW-0472">Membrane</keyword>
<evidence type="ECO:0000313" key="11">
    <source>
        <dbReference type="EMBL" id="KAG5495102.1"/>
    </source>
</evidence>
<dbReference type="RefSeq" id="XP_067754354.1">
    <property type="nucleotide sequence ID" value="XM_067898197.1"/>
</dbReference>
<evidence type="ECO:0000256" key="7">
    <source>
        <dbReference type="ARBA" id="ARBA00023034"/>
    </source>
</evidence>
<accession>A0A836H7J1</accession>
<dbReference type="InterPro" id="IPR010989">
    <property type="entry name" value="SNARE"/>
</dbReference>
<keyword evidence="4" id="KW-0812">Transmembrane</keyword>
<feature type="domain" description="T-SNARE coiled-coil homology" evidence="10">
    <location>
        <begin position="203"/>
        <end position="265"/>
    </location>
</feature>
<dbReference type="GO" id="GO:0000149">
    <property type="term" value="F:SNARE binding"/>
    <property type="evidence" value="ECO:0007669"/>
    <property type="project" value="TreeGrafter"/>
</dbReference>
<gene>
    <name evidence="11" type="ORF">JKF63_02155</name>
</gene>
<keyword evidence="8" id="KW-0175">Coiled coil</keyword>
<evidence type="ECO:0000256" key="4">
    <source>
        <dbReference type="ARBA" id="ARBA00022692"/>
    </source>
</evidence>
<dbReference type="InterPro" id="IPR045242">
    <property type="entry name" value="Syntaxin"/>
</dbReference>
<evidence type="ECO:0000259" key="10">
    <source>
        <dbReference type="PROSITE" id="PS50192"/>
    </source>
</evidence>
<dbReference type="CDD" id="cd15845">
    <property type="entry name" value="SNARE_syntaxin16"/>
    <property type="match status" value="1"/>
</dbReference>
<comment type="caution">
    <text evidence="11">The sequence shown here is derived from an EMBL/GenBank/DDBJ whole genome shotgun (WGS) entry which is preliminary data.</text>
</comment>
<dbReference type="GO" id="GO:0005484">
    <property type="term" value="F:SNAP receptor activity"/>
    <property type="evidence" value="ECO:0007669"/>
    <property type="project" value="InterPro"/>
</dbReference>
<dbReference type="Gene3D" id="1.20.58.70">
    <property type="match status" value="1"/>
</dbReference>
<keyword evidence="7" id="KW-0333">Golgi apparatus</keyword>
<dbReference type="PROSITE" id="PS50192">
    <property type="entry name" value="T_SNARE"/>
    <property type="match status" value="1"/>
</dbReference>
<dbReference type="GO" id="GO:0006886">
    <property type="term" value="P:intracellular protein transport"/>
    <property type="evidence" value="ECO:0007669"/>
    <property type="project" value="InterPro"/>
</dbReference>
<dbReference type="KEGG" id="phet:94288274"/>
<keyword evidence="12" id="KW-1185">Reference proteome</keyword>
<dbReference type="Pfam" id="PF05739">
    <property type="entry name" value="SNARE"/>
    <property type="match status" value="1"/>
</dbReference>
<evidence type="ECO:0000313" key="12">
    <source>
        <dbReference type="Proteomes" id="UP000674318"/>
    </source>
</evidence>
<dbReference type="GeneID" id="94288274"/>
<dbReference type="GO" id="GO:0006906">
    <property type="term" value="P:vesicle fusion"/>
    <property type="evidence" value="ECO:0007669"/>
    <property type="project" value="TreeGrafter"/>
</dbReference>
<dbReference type="AlphaFoldDB" id="A0A836H7J1"/>
<dbReference type="PROSITE" id="PS00914">
    <property type="entry name" value="SYNTAXIN"/>
    <property type="match status" value="1"/>
</dbReference>
<dbReference type="Proteomes" id="UP000674318">
    <property type="component" value="Unassembled WGS sequence"/>
</dbReference>
<dbReference type="GO" id="GO:0031201">
    <property type="term" value="C:SNARE complex"/>
    <property type="evidence" value="ECO:0007669"/>
    <property type="project" value="TreeGrafter"/>
</dbReference>
<keyword evidence="5" id="KW-0653">Protein transport</keyword>
<dbReference type="GO" id="GO:0048278">
    <property type="term" value="P:vesicle docking"/>
    <property type="evidence" value="ECO:0007669"/>
    <property type="project" value="TreeGrafter"/>
</dbReference>
<proteinExistence type="inferred from homology"/>
<keyword evidence="6" id="KW-1133">Transmembrane helix</keyword>
<evidence type="ECO:0000256" key="3">
    <source>
        <dbReference type="ARBA" id="ARBA00022448"/>
    </source>
</evidence>
<dbReference type="InterPro" id="IPR006012">
    <property type="entry name" value="Syntaxin/epimorphin_CS"/>
</dbReference>
<dbReference type="PANTHER" id="PTHR19957">
    <property type="entry name" value="SYNTAXIN"/>
    <property type="match status" value="1"/>
</dbReference>
<evidence type="ECO:0000256" key="8">
    <source>
        <dbReference type="ARBA" id="ARBA00023054"/>
    </source>
</evidence>
<evidence type="ECO:0000256" key="5">
    <source>
        <dbReference type="ARBA" id="ARBA00022927"/>
    </source>
</evidence>
<comment type="similarity">
    <text evidence="2">Belongs to the syntaxin family.</text>
</comment>
<dbReference type="EMBL" id="JAFJZO010000033">
    <property type="protein sequence ID" value="KAG5495102.1"/>
    <property type="molecule type" value="Genomic_DNA"/>
</dbReference>
<comment type="subcellular location">
    <subcellularLocation>
        <location evidence="1">Golgi apparatus membrane</location>
        <topology evidence="1">Single-pass type IV membrane protein</topology>
    </subcellularLocation>
</comment>
<reference evidence="11 12" key="1">
    <citation type="submission" date="2021-02" db="EMBL/GenBank/DDBJ databases">
        <title>Porcisia hertigi Genome sequencing and assembly.</title>
        <authorList>
            <person name="Almutairi H."/>
            <person name="Gatherer D."/>
        </authorList>
    </citation>
    <scope>NUCLEOTIDE SEQUENCE [LARGE SCALE GENOMIC DNA]</scope>
    <source>
        <strain evidence="11 12">C119</strain>
    </source>
</reference>
<evidence type="ECO:0000256" key="2">
    <source>
        <dbReference type="ARBA" id="ARBA00009063"/>
    </source>
</evidence>
<dbReference type="GO" id="GO:0000139">
    <property type="term" value="C:Golgi membrane"/>
    <property type="evidence" value="ECO:0007669"/>
    <property type="project" value="UniProtKB-SubCell"/>
</dbReference>
<evidence type="ECO:0000256" key="1">
    <source>
        <dbReference type="ARBA" id="ARBA00004409"/>
    </source>
</evidence>
<evidence type="ECO:0000256" key="6">
    <source>
        <dbReference type="ARBA" id="ARBA00022989"/>
    </source>
</evidence>
<dbReference type="PANTHER" id="PTHR19957:SF83">
    <property type="entry name" value="SYNTAXIN-16"/>
    <property type="match status" value="1"/>
</dbReference>
<keyword evidence="3" id="KW-0813">Transport</keyword>
<dbReference type="OrthoDB" id="10251371at2759"/>
<dbReference type="SMART" id="SM00397">
    <property type="entry name" value="t_SNARE"/>
    <property type="match status" value="1"/>
</dbReference>
<dbReference type="SUPFAM" id="SSF47661">
    <property type="entry name" value="t-snare proteins"/>
    <property type="match status" value="1"/>
</dbReference>
<sequence>MELQVRDRFIEFAGRRTAVRSRYGSAESTAPQQPTEQLLIVPLWSRLPSDFEENARLLTHQIDHLSSMHALFLKPKFCSNDGEDELRISVDKQTIKIQTTLKTLEHAIIASTRLKDSYSEEEVRIVRSIQTQLTARLKELELRFKCAQELFAAQLRQREHKSSKYMRIGSDTAYETVQQEERAAQFLEMGFAEQDIQPLLVEEMRRDQASKEIGDIVGSIQEIRGMFEDLHTMVVDQGAMLDRIDYNVDKALVSASKAQIELEKARANQSNCVLM</sequence>
<organism evidence="11 12">
    <name type="scientific">Porcisia hertigi</name>
    <dbReference type="NCBI Taxonomy" id="2761500"/>
    <lineage>
        <taxon>Eukaryota</taxon>
        <taxon>Discoba</taxon>
        <taxon>Euglenozoa</taxon>
        <taxon>Kinetoplastea</taxon>
        <taxon>Metakinetoplastina</taxon>
        <taxon>Trypanosomatida</taxon>
        <taxon>Trypanosomatidae</taxon>
        <taxon>Leishmaniinae</taxon>
        <taxon>Porcisia</taxon>
    </lineage>
</organism>
<name>A0A836H7J1_9TRYP</name>